<dbReference type="GO" id="GO:0007166">
    <property type="term" value="P:cell surface receptor signaling pathway"/>
    <property type="evidence" value="ECO:0007669"/>
    <property type="project" value="InterPro"/>
</dbReference>
<keyword evidence="6 18" id="KW-0732">Signal</keyword>
<protein>
    <recommendedName>
        <fullName evidence="23">Protein kinase domain-containing protein</fullName>
    </recommendedName>
</protein>
<dbReference type="GO" id="GO:0004674">
    <property type="term" value="F:protein serine/threonine kinase activity"/>
    <property type="evidence" value="ECO:0007669"/>
    <property type="project" value="UniProtKB-KW"/>
</dbReference>
<feature type="signal peptide" evidence="18">
    <location>
        <begin position="1"/>
        <end position="23"/>
    </location>
</feature>
<accession>A0AAD8QPU5</accession>
<evidence type="ECO:0000256" key="13">
    <source>
        <dbReference type="ARBA" id="ARBA00023180"/>
    </source>
</evidence>
<dbReference type="AlphaFoldDB" id="A0AAD8QPU5"/>
<dbReference type="InterPro" id="IPR008271">
    <property type="entry name" value="Ser/Thr_kinase_AS"/>
</dbReference>
<evidence type="ECO:0000256" key="12">
    <source>
        <dbReference type="ARBA" id="ARBA00023157"/>
    </source>
</evidence>
<dbReference type="FunFam" id="2.10.25.10:FF:000355">
    <property type="entry name" value="Wall-associated receptor kinase 3"/>
    <property type="match status" value="1"/>
</dbReference>
<evidence type="ECO:0000256" key="4">
    <source>
        <dbReference type="ARBA" id="ARBA00022679"/>
    </source>
</evidence>
<comment type="caution">
    <text evidence="14">Lacks conserved residue(s) required for the propagation of feature annotation.</text>
</comment>
<dbReference type="InterPro" id="IPR045274">
    <property type="entry name" value="WAK-like"/>
</dbReference>
<keyword evidence="11 17" id="KW-0472">Membrane</keyword>
<dbReference type="PROSITE" id="PS50026">
    <property type="entry name" value="EGF_3"/>
    <property type="match status" value="1"/>
</dbReference>
<dbReference type="PROSITE" id="PS50011">
    <property type="entry name" value="PROTEIN_KINASE_DOM"/>
    <property type="match status" value="1"/>
</dbReference>
<evidence type="ECO:0000256" key="14">
    <source>
        <dbReference type="PROSITE-ProRule" id="PRU00076"/>
    </source>
</evidence>
<gene>
    <name evidence="21" type="ORF">QYE76_029878</name>
</gene>
<keyword evidence="8" id="KW-0418">Kinase</keyword>
<dbReference type="Pfam" id="PF07645">
    <property type="entry name" value="EGF_CA"/>
    <property type="match status" value="1"/>
</dbReference>
<comment type="caution">
    <text evidence="21">The sequence shown here is derived from an EMBL/GenBank/DDBJ whole genome shotgun (WGS) entry which is preliminary data.</text>
</comment>
<dbReference type="GO" id="GO:0030247">
    <property type="term" value="F:polysaccharide binding"/>
    <property type="evidence" value="ECO:0007669"/>
    <property type="project" value="InterPro"/>
</dbReference>
<dbReference type="PROSITE" id="PS00107">
    <property type="entry name" value="PROTEIN_KINASE_ATP"/>
    <property type="match status" value="1"/>
</dbReference>
<dbReference type="InterPro" id="IPR011009">
    <property type="entry name" value="Kinase-like_dom_sf"/>
</dbReference>
<feature type="region of interest" description="Disordered" evidence="16">
    <location>
        <begin position="722"/>
        <end position="747"/>
    </location>
</feature>
<dbReference type="SUPFAM" id="SSF56112">
    <property type="entry name" value="Protein kinase-like (PK-like)"/>
    <property type="match status" value="1"/>
</dbReference>
<dbReference type="InterPro" id="IPR000742">
    <property type="entry name" value="EGF"/>
</dbReference>
<evidence type="ECO:0008006" key="23">
    <source>
        <dbReference type="Google" id="ProtNLM"/>
    </source>
</evidence>
<keyword evidence="10 17" id="KW-1133">Transmembrane helix</keyword>
<dbReference type="GO" id="GO:0005886">
    <property type="term" value="C:plasma membrane"/>
    <property type="evidence" value="ECO:0007669"/>
    <property type="project" value="TreeGrafter"/>
</dbReference>
<dbReference type="CDD" id="cd14066">
    <property type="entry name" value="STKc_IRAK"/>
    <property type="match status" value="1"/>
</dbReference>
<evidence type="ECO:0000256" key="3">
    <source>
        <dbReference type="ARBA" id="ARBA00022536"/>
    </source>
</evidence>
<keyword evidence="7 15" id="KW-0547">Nucleotide-binding</keyword>
<dbReference type="SUPFAM" id="SSF57196">
    <property type="entry name" value="EGF/Laminin"/>
    <property type="match status" value="1"/>
</dbReference>
<reference evidence="21" key="1">
    <citation type="submission" date="2023-07" db="EMBL/GenBank/DDBJ databases">
        <title>A chromosome-level genome assembly of Lolium multiflorum.</title>
        <authorList>
            <person name="Chen Y."/>
            <person name="Copetti D."/>
            <person name="Kolliker R."/>
            <person name="Studer B."/>
        </authorList>
    </citation>
    <scope>NUCLEOTIDE SEQUENCE</scope>
    <source>
        <strain evidence="21">02402/16</strain>
        <tissue evidence="21">Leaf</tissue>
    </source>
</reference>
<dbReference type="GO" id="GO:0005509">
    <property type="term" value="F:calcium ion binding"/>
    <property type="evidence" value="ECO:0007669"/>
    <property type="project" value="InterPro"/>
</dbReference>
<evidence type="ECO:0000256" key="15">
    <source>
        <dbReference type="PROSITE-ProRule" id="PRU10141"/>
    </source>
</evidence>
<evidence type="ECO:0000256" key="10">
    <source>
        <dbReference type="ARBA" id="ARBA00022989"/>
    </source>
</evidence>
<comment type="subcellular location">
    <subcellularLocation>
        <location evidence="1">Membrane</location>
        <topology evidence="1">Single-pass type I membrane protein</topology>
    </subcellularLocation>
</comment>
<keyword evidence="22" id="KW-1185">Reference proteome</keyword>
<dbReference type="SMART" id="SM00220">
    <property type="entry name" value="S_TKc"/>
    <property type="match status" value="1"/>
</dbReference>
<keyword evidence="3 14" id="KW-0245">EGF-like domain</keyword>
<keyword evidence="4" id="KW-0808">Transferase</keyword>
<evidence type="ECO:0000256" key="9">
    <source>
        <dbReference type="ARBA" id="ARBA00022840"/>
    </source>
</evidence>
<evidence type="ECO:0000256" key="18">
    <source>
        <dbReference type="SAM" id="SignalP"/>
    </source>
</evidence>
<dbReference type="InterPro" id="IPR000152">
    <property type="entry name" value="EGF-type_Asp/Asn_hydroxyl_site"/>
</dbReference>
<evidence type="ECO:0000256" key="1">
    <source>
        <dbReference type="ARBA" id="ARBA00004479"/>
    </source>
</evidence>
<organism evidence="21 22">
    <name type="scientific">Lolium multiflorum</name>
    <name type="common">Italian ryegrass</name>
    <name type="synonym">Lolium perenne subsp. multiflorum</name>
    <dbReference type="NCBI Taxonomy" id="4521"/>
    <lineage>
        <taxon>Eukaryota</taxon>
        <taxon>Viridiplantae</taxon>
        <taxon>Streptophyta</taxon>
        <taxon>Embryophyta</taxon>
        <taxon>Tracheophyta</taxon>
        <taxon>Spermatophyta</taxon>
        <taxon>Magnoliopsida</taxon>
        <taxon>Liliopsida</taxon>
        <taxon>Poales</taxon>
        <taxon>Poaceae</taxon>
        <taxon>BOP clade</taxon>
        <taxon>Pooideae</taxon>
        <taxon>Poodae</taxon>
        <taxon>Poeae</taxon>
        <taxon>Poeae Chloroplast Group 2 (Poeae type)</taxon>
        <taxon>Loliodinae</taxon>
        <taxon>Loliinae</taxon>
        <taxon>Lolium</taxon>
    </lineage>
</organism>
<feature type="domain" description="Protein kinase" evidence="19">
    <location>
        <begin position="438"/>
        <end position="713"/>
    </location>
</feature>
<dbReference type="EMBL" id="JAUUTY010000007">
    <property type="protein sequence ID" value="KAK1606205.1"/>
    <property type="molecule type" value="Genomic_DNA"/>
</dbReference>
<keyword evidence="13" id="KW-0325">Glycoprotein</keyword>
<name>A0AAD8QPU5_LOLMU</name>
<evidence type="ECO:0000256" key="17">
    <source>
        <dbReference type="SAM" id="Phobius"/>
    </source>
</evidence>
<evidence type="ECO:0000259" key="20">
    <source>
        <dbReference type="PROSITE" id="PS50026"/>
    </source>
</evidence>
<feature type="transmembrane region" description="Helical" evidence="17">
    <location>
        <begin position="361"/>
        <end position="385"/>
    </location>
</feature>
<evidence type="ECO:0000256" key="16">
    <source>
        <dbReference type="SAM" id="MobiDB-lite"/>
    </source>
</evidence>
<dbReference type="InterPro" id="IPR018097">
    <property type="entry name" value="EGF_Ca-bd_CS"/>
</dbReference>
<dbReference type="InterPro" id="IPR000719">
    <property type="entry name" value="Prot_kinase_dom"/>
</dbReference>
<keyword evidence="9 15" id="KW-0067">ATP-binding</keyword>
<evidence type="ECO:0000256" key="8">
    <source>
        <dbReference type="ARBA" id="ARBA00022777"/>
    </source>
</evidence>
<dbReference type="InterPro" id="IPR049883">
    <property type="entry name" value="NOTCH1_EGF-like"/>
</dbReference>
<dbReference type="PROSITE" id="PS01187">
    <property type="entry name" value="EGF_CA"/>
    <property type="match status" value="1"/>
</dbReference>
<dbReference type="GO" id="GO:0005524">
    <property type="term" value="F:ATP binding"/>
    <property type="evidence" value="ECO:0007669"/>
    <property type="project" value="UniProtKB-UniRule"/>
</dbReference>
<dbReference type="InterPro" id="IPR025287">
    <property type="entry name" value="WAK_GUB"/>
</dbReference>
<dbReference type="Proteomes" id="UP001231189">
    <property type="component" value="Unassembled WGS sequence"/>
</dbReference>
<feature type="domain" description="EGF-like" evidence="20">
    <location>
        <begin position="309"/>
        <end position="346"/>
    </location>
</feature>
<keyword evidence="5 17" id="KW-0812">Transmembrane</keyword>
<evidence type="ECO:0000256" key="6">
    <source>
        <dbReference type="ARBA" id="ARBA00022729"/>
    </source>
</evidence>
<feature type="binding site" evidence="15">
    <location>
        <position position="467"/>
    </location>
    <ligand>
        <name>ATP</name>
        <dbReference type="ChEBI" id="CHEBI:30616"/>
    </ligand>
</feature>
<dbReference type="Pfam" id="PF00069">
    <property type="entry name" value="Pkinase"/>
    <property type="match status" value="1"/>
</dbReference>
<evidence type="ECO:0000313" key="22">
    <source>
        <dbReference type="Proteomes" id="UP001231189"/>
    </source>
</evidence>
<evidence type="ECO:0000256" key="5">
    <source>
        <dbReference type="ARBA" id="ARBA00022692"/>
    </source>
</evidence>
<dbReference type="InterPro" id="IPR017441">
    <property type="entry name" value="Protein_kinase_ATP_BS"/>
</dbReference>
<dbReference type="PROSITE" id="PS00010">
    <property type="entry name" value="ASX_HYDROXYL"/>
    <property type="match status" value="1"/>
</dbReference>
<dbReference type="PROSITE" id="PS00108">
    <property type="entry name" value="PROTEIN_KINASE_ST"/>
    <property type="match status" value="1"/>
</dbReference>
<dbReference type="Gene3D" id="2.10.25.10">
    <property type="entry name" value="Laminin"/>
    <property type="match status" value="1"/>
</dbReference>
<dbReference type="PANTHER" id="PTHR27005">
    <property type="entry name" value="WALL-ASSOCIATED RECEPTOR KINASE-LIKE 21"/>
    <property type="match status" value="1"/>
</dbReference>
<keyword evidence="12" id="KW-1015">Disulfide bond</keyword>
<dbReference type="InterPro" id="IPR001881">
    <property type="entry name" value="EGF-like_Ca-bd_dom"/>
</dbReference>
<dbReference type="Pfam" id="PF13947">
    <property type="entry name" value="GUB_WAK_bind"/>
    <property type="match status" value="1"/>
</dbReference>
<feature type="chain" id="PRO_5042020836" description="Protein kinase domain-containing protein" evidence="18">
    <location>
        <begin position="24"/>
        <end position="764"/>
    </location>
</feature>
<dbReference type="PANTHER" id="PTHR27005:SF213">
    <property type="entry name" value="PROTEIN KINASE DOMAIN-CONTAINING PROTEIN"/>
    <property type="match status" value="1"/>
</dbReference>
<dbReference type="Gene3D" id="3.30.200.20">
    <property type="entry name" value="Phosphorylase Kinase, domain 1"/>
    <property type="match status" value="1"/>
</dbReference>
<keyword evidence="2" id="KW-0723">Serine/threonine-protein kinase</keyword>
<evidence type="ECO:0000256" key="7">
    <source>
        <dbReference type="ARBA" id="ARBA00022741"/>
    </source>
</evidence>
<evidence type="ECO:0000313" key="21">
    <source>
        <dbReference type="EMBL" id="KAK1606205.1"/>
    </source>
</evidence>
<proteinExistence type="predicted"/>
<dbReference type="FunFam" id="3.30.200.20:FF:000043">
    <property type="entry name" value="Wall-associated receptor kinase 2"/>
    <property type="match status" value="1"/>
</dbReference>
<dbReference type="CDD" id="cd00054">
    <property type="entry name" value="EGF_CA"/>
    <property type="match status" value="1"/>
</dbReference>
<sequence length="764" mass="83697">MALISIAAVLVLVLALALQLSAAAPPDHCTRYCGHLRLPYPFGIGPPDCYLPGLNLTCDTSRRGELRLLIGAGAGAGAVGLQVVDIFLHNSTLRVVQSGDVAIGANGRGLFNGDLRDHGPYKLLSSENELVVTGCNVMATLLDRNSSIVMSACASFCQDPNGPYVTAMDMGSCKEPVVGTRDEVAGYVQLTRFSQNATMDEERQRTQVFVAENGWFDRHLNTSLAGASLVEGAMSAVPLLLQWDVVDLERGRPPPNEFDKWFSGCPTDLALKICRSGNSTCYQSGGYSCSCSEGYDGNPYVNGTEGCHDIDECKRAKDNRCFGECTNTLGSFECRCPPGTSGNHSIPNGCVNLDHGHRGHFGLIIGLSIASFPTIILFVLGAIFLNRKLQHQRAKQLKQKFFNQNRGQLLQQLVSHRADIAERMIIPLEELEKATNDFDQARKIGGGGHGIVYKGILADLHVVAIKKSKIVVQREIDEFINEVAILSQINHRNVVKLYGCCLESEVPLLAYEFISNGTLSDLLHKKPPISILWEDRLRIATEIAKALAYLHTAVSIPVVHRDIKSSNILLDDAFTAKVSDFGASRHIPTDQTGISTAVQGTLGYLDPSYYYTGRLTEKSDVYSFGIILIELLTRKIPTSYKSSEGDGLAVQFIALFAEGKVAEILDPDVLEDGPREVEEVAALAASCITLRADERPTMRHVEMVLESLQAPKVRVPADLEEEEEYSQKYMPGTCQSSGRSRNFKEASRRYSLEDEFVLSARYPR</sequence>
<evidence type="ECO:0000259" key="19">
    <source>
        <dbReference type="PROSITE" id="PS50011"/>
    </source>
</evidence>
<evidence type="ECO:0000256" key="11">
    <source>
        <dbReference type="ARBA" id="ARBA00023136"/>
    </source>
</evidence>
<evidence type="ECO:0000256" key="2">
    <source>
        <dbReference type="ARBA" id="ARBA00022527"/>
    </source>
</evidence>
<dbReference type="SMART" id="SM00179">
    <property type="entry name" value="EGF_CA"/>
    <property type="match status" value="1"/>
</dbReference>
<dbReference type="FunFam" id="1.10.510.10:FF:000084">
    <property type="entry name" value="Wall-associated receptor kinase 2"/>
    <property type="match status" value="1"/>
</dbReference>
<dbReference type="Gene3D" id="1.10.510.10">
    <property type="entry name" value="Transferase(Phosphotransferase) domain 1"/>
    <property type="match status" value="1"/>
</dbReference>
<dbReference type="SMART" id="SM00181">
    <property type="entry name" value="EGF"/>
    <property type="match status" value="2"/>
</dbReference>